<dbReference type="OrthoDB" id="5846312at2"/>
<proteinExistence type="predicted"/>
<dbReference type="RefSeq" id="WP_114593283.1">
    <property type="nucleotide sequence ID" value="NZ_CP031165.1"/>
</dbReference>
<keyword evidence="4" id="KW-1185">Reference proteome</keyword>
<feature type="transmembrane region" description="Helical" evidence="2">
    <location>
        <begin position="326"/>
        <end position="344"/>
    </location>
</feature>
<dbReference type="PANTHER" id="PTHR41771:SF1">
    <property type="entry name" value="MEMBRANE PROTEIN"/>
    <property type="match status" value="1"/>
</dbReference>
<feature type="region of interest" description="Disordered" evidence="1">
    <location>
        <begin position="389"/>
        <end position="452"/>
    </location>
</feature>
<gene>
    <name evidence="3" type="ORF">DVS28_a4368</name>
</gene>
<dbReference type="Pfam" id="PF07907">
    <property type="entry name" value="YibE_F"/>
    <property type="match status" value="1"/>
</dbReference>
<reference evidence="3 4" key="1">
    <citation type="submission" date="2018-09" db="EMBL/GenBank/DDBJ databases">
        <title>Complete genome sequence of Euzebya sp. DY32-46 isolated from seawater of Pacific Ocean.</title>
        <authorList>
            <person name="Xu L."/>
            <person name="Wu Y.-H."/>
            <person name="Xu X.-W."/>
        </authorList>
    </citation>
    <scope>NUCLEOTIDE SEQUENCE [LARGE SCALE GENOMIC DNA]</scope>
    <source>
        <strain evidence="3 4">DY32-46</strain>
    </source>
</reference>
<dbReference type="Proteomes" id="UP000264006">
    <property type="component" value="Chromosome"/>
</dbReference>
<protein>
    <submittedName>
        <fullName evidence="3">Putative membrane protein</fullName>
    </submittedName>
</protein>
<keyword evidence="2" id="KW-0472">Membrane</keyword>
<evidence type="ECO:0000256" key="2">
    <source>
        <dbReference type="SAM" id="Phobius"/>
    </source>
</evidence>
<accession>A0A346Y3I6</accession>
<dbReference type="EMBL" id="CP031165">
    <property type="protein sequence ID" value="AXV09033.1"/>
    <property type="molecule type" value="Genomic_DNA"/>
</dbReference>
<feature type="transmembrane region" description="Helical" evidence="2">
    <location>
        <begin position="141"/>
        <end position="159"/>
    </location>
</feature>
<evidence type="ECO:0000313" key="4">
    <source>
        <dbReference type="Proteomes" id="UP000264006"/>
    </source>
</evidence>
<dbReference type="KEGG" id="euz:DVS28_a4368"/>
<feature type="compositionally biased region" description="Basic and acidic residues" evidence="1">
    <location>
        <begin position="435"/>
        <end position="444"/>
    </location>
</feature>
<keyword evidence="2" id="KW-0812">Transmembrane</keyword>
<dbReference type="InterPro" id="IPR012507">
    <property type="entry name" value="YibE_F"/>
</dbReference>
<sequence>MARTTARHDPVPHHRRPRRNRWAGIVQAAFWLIAVATVVGVLVLFPWGGPPEADQAGFAQTSEERFAGRIVGVEESPVQDDFLLPGSVAVTVDVVLDDGRQVTVETVDEAGIFDLGRRVEVSQVAATGTPEIWAIVDLPRGVPLLGLSAVFVLAVVALGRFQGVRALVGLVLSALLIVAFLVPAVLNGSSPTVLALVTATAVMLVTLPLSHGFDRPVVAAAVGTALALALTVGLAVVAVELTGLTGLASEDVQLVRFSTGQSIDLRGLLLAGMIVGTLGVLDDVTVSQASTVAALRRANPTLSAGRVFGEALAVGRDHIAATVNTLFLAYAGAALPLLILFSVGDAPLGETLTSELVAQEIVRTLVGSIGLIAAVPLVTGLAALTLDGSEPDHGHAHGDASAPPPVPEPSSPEPPAVPPAEVAGTGSEAVLDPDASLRRLFRLDDDGEDPTE</sequence>
<feature type="transmembrane region" description="Helical" evidence="2">
    <location>
        <begin position="166"/>
        <end position="186"/>
    </location>
</feature>
<feature type="transmembrane region" description="Helical" evidence="2">
    <location>
        <begin position="364"/>
        <end position="386"/>
    </location>
</feature>
<dbReference type="AlphaFoldDB" id="A0A346Y3I6"/>
<evidence type="ECO:0000256" key="1">
    <source>
        <dbReference type="SAM" id="MobiDB-lite"/>
    </source>
</evidence>
<evidence type="ECO:0000313" key="3">
    <source>
        <dbReference type="EMBL" id="AXV09033.1"/>
    </source>
</evidence>
<organism evidence="3 4">
    <name type="scientific">Euzebya pacifica</name>
    <dbReference type="NCBI Taxonomy" id="1608957"/>
    <lineage>
        <taxon>Bacteria</taxon>
        <taxon>Bacillati</taxon>
        <taxon>Actinomycetota</taxon>
        <taxon>Nitriliruptoria</taxon>
        <taxon>Euzebyales</taxon>
    </lineage>
</organism>
<feature type="transmembrane region" description="Helical" evidence="2">
    <location>
        <begin position="192"/>
        <end position="210"/>
    </location>
</feature>
<name>A0A346Y3I6_9ACTN</name>
<feature type="transmembrane region" description="Helical" evidence="2">
    <location>
        <begin position="21"/>
        <end position="45"/>
    </location>
</feature>
<dbReference type="PANTHER" id="PTHR41771">
    <property type="entry name" value="MEMBRANE PROTEIN-RELATED"/>
    <property type="match status" value="1"/>
</dbReference>
<feature type="compositionally biased region" description="Pro residues" evidence="1">
    <location>
        <begin position="402"/>
        <end position="418"/>
    </location>
</feature>
<keyword evidence="2" id="KW-1133">Transmembrane helix</keyword>
<feature type="transmembrane region" description="Helical" evidence="2">
    <location>
        <begin position="217"/>
        <end position="243"/>
    </location>
</feature>